<organism evidence="1 2">
    <name type="scientific">Thauera aminoaromatica</name>
    <dbReference type="NCBI Taxonomy" id="164330"/>
    <lineage>
        <taxon>Bacteria</taxon>
        <taxon>Pseudomonadati</taxon>
        <taxon>Pseudomonadota</taxon>
        <taxon>Betaproteobacteria</taxon>
        <taxon>Rhodocyclales</taxon>
        <taxon>Zoogloeaceae</taxon>
        <taxon>Thauera</taxon>
    </lineage>
</organism>
<dbReference type="RefSeq" id="WP_276658869.1">
    <property type="nucleotide sequence ID" value="NZ_SSFD01000189.1"/>
</dbReference>
<evidence type="ECO:0000313" key="2">
    <source>
        <dbReference type="Proteomes" id="UP000321192"/>
    </source>
</evidence>
<dbReference type="AlphaFoldDB" id="A0A5C7SKD9"/>
<dbReference type="EMBL" id="SSFD01000189">
    <property type="protein sequence ID" value="TXH84093.1"/>
    <property type="molecule type" value="Genomic_DNA"/>
</dbReference>
<protein>
    <submittedName>
        <fullName evidence="1">Uncharacterized protein</fullName>
    </submittedName>
</protein>
<reference evidence="1 2" key="1">
    <citation type="submission" date="2018-09" db="EMBL/GenBank/DDBJ databases">
        <title>Metagenome Assembled Genomes from an Advanced Water Purification Facility.</title>
        <authorList>
            <person name="Stamps B.W."/>
            <person name="Spear J.R."/>
        </authorList>
    </citation>
    <scope>NUCLEOTIDE SEQUENCE [LARGE SCALE GENOMIC DNA]</scope>
    <source>
        <strain evidence="1">Bin_27_1</strain>
    </source>
</reference>
<comment type="caution">
    <text evidence="1">The sequence shown here is derived from an EMBL/GenBank/DDBJ whole genome shotgun (WGS) entry which is preliminary data.</text>
</comment>
<dbReference type="Gene3D" id="3.40.50.450">
    <property type="match status" value="1"/>
</dbReference>
<proteinExistence type="predicted"/>
<gene>
    <name evidence="1" type="ORF">E6Q80_12085</name>
</gene>
<dbReference type="Proteomes" id="UP000321192">
    <property type="component" value="Unassembled WGS sequence"/>
</dbReference>
<sequence>MPAPEPLLPSCLQPRRVILFSGHMIDAPGRAEPRFPPALAPAAAARIAEALDRLEAGPLDLGLTQGAAGGDLLFAEAAQARALPLLFLQPFGEDEFIARSVRPVSAGEQWVARYRAVAARLASPPHAMLPAPAAAADNPFERCNRWLLDTALACGGERVWLLCLWDGRRGDGAGGTAHMVEEVSRHRGHVLHIDTRELRPHDPAGSPPLLD</sequence>
<accession>A0A5C7SKD9</accession>
<name>A0A5C7SKD9_THASP</name>
<evidence type="ECO:0000313" key="1">
    <source>
        <dbReference type="EMBL" id="TXH84093.1"/>
    </source>
</evidence>